<keyword evidence="1" id="KW-0812">Transmembrane</keyword>
<comment type="caution">
    <text evidence="2">The sequence shown here is derived from an EMBL/GenBank/DDBJ whole genome shotgun (WGS) entry which is preliminary data.</text>
</comment>
<evidence type="ECO:0000313" key="2">
    <source>
        <dbReference type="EMBL" id="HIV01115.1"/>
    </source>
</evidence>
<protein>
    <submittedName>
        <fullName evidence="2">Uncharacterized protein</fullName>
    </submittedName>
</protein>
<dbReference type="EMBL" id="DVOJ01000004">
    <property type="protein sequence ID" value="HIV01115.1"/>
    <property type="molecule type" value="Genomic_DNA"/>
</dbReference>
<reference evidence="2" key="1">
    <citation type="submission" date="2020-10" db="EMBL/GenBank/DDBJ databases">
        <authorList>
            <person name="Gilroy R."/>
        </authorList>
    </citation>
    <scope>NUCLEOTIDE SEQUENCE</scope>
    <source>
        <strain evidence="2">CHK186-9395</strain>
    </source>
</reference>
<name>A0A9D1NE25_9FIRM</name>
<organism evidence="2 3">
    <name type="scientific">Candidatus Caccopulliclostridium gallistercoris</name>
    <dbReference type="NCBI Taxonomy" id="2840719"/>
    <lineage>
        <taxon>Bacteria</taxon>
        <taxon>Bacillati</taxon>
        <taxon>Bacillota</taxon>
        <taxon>Clostridia</taxon>
        <taxon>Candidatus Caccopulliclostridium</taxon>
    </lineage>
</organism>
<dbReference type="AlphaFoldDB" id="A0A9D1NE25"/>
<proteinExistence type="predicted"/>
<keyword evidence="1" id="KW-0472">Membrane</keyword>
<reference evidence="2" key="2">
    <citation type="journal article" date="2021" name="PeerJ">
        <title>Extensive microbial diversity within the chicken gut microbiome revealed by metagenomics and culture.</title>
        <authorList>
            <person name="Gilroy R."/>
            <person name="Ravi A."/>
            <person name="Getino M."/>
            <person name="Pursley I."/>
            <person name="Horton D.L."/>
            <person name="Alikhan N.F."/>
            <person name="Baker D."/>
            <person name="Gharbi K."/>
            <person name="Hall N."/>
            <person name="Watson M."/>
            <person name="Adriaenssens E.M."/>
            <person name="Foster-Nyarko E."/>
            <person name="Jarju S."/>
            <person name="Secka A."/>
            <person name="Antonio M."/>
            <person name="Oren A."/>
            <person name="Chaudhuri R.R."/>
            <person name="La Ragione R."/>
            <person name="Hildebrand F."/>
            <person name="Pallen M.J."/>
        </authorList>
    </citation>
    <scope>NUCLEOTIDE SEQUENCE</scope>
    <source>
        <strain evidence="2">CHK186-9395</strain>
    </source>
</reference>
<gene>
    <name evidence="2" type="ORF">IAA62_00965</name>
</gene>
<dbReference type="Proteomes" id="UP000886861">
    <property type="component" value="Unassembled WGS sequence"/>
</dbReference>
<evidence type="ECO:0000313" key="3">
    <source>
        <dbReference type="Proteomes" id="UP000886861"/>
    </source>
</evidence>
<keyword evidence="1" id="KW-1133">Transmembrane helix</keyword>
<accession>A0A9D1NE25</accession>
<feature type="transmembrane region" description="Helical" evidence="1">
    <location>
        <begin position="21"/>
        <end position="41"/>
    </location>
</feature>
<sequence length="202" mass="22576">MQEEIKAFPKRNEKLSTKTKWFIFVIVVLSVLLLIESAFLLTEYLKQRVSIPGNIPLGTEVTVNLNSEGAFAAAITYDGSNIPGASVKQVIKMSLPLESETAVVRAKVFTCDEGGNISEIPVTVASEVWLKQGEYYYYNDILSAGVTTNFSQSITLPTSEDFFNAEKYYEIIVVFETLLYNSGTYDVGEIWTNLPENWLTNV</sequence>
<evidence type="ECO:0000256" key="1">
    <source>
        <dbReference type="SAM" id="Phobius"/>
    </source>
</evidence>